<evidence type="ECO:0000313" key="10">
    <source>
        <dbReference type="Proteomes" id="UP001642540"/>
    </source>
</evidence>
<comment type="similarity">
    <text evidence="3">Belongs to the pICln (TC 1.A.47) family.</text>
</comment>
<dbReference type="Gene3D" id="2.30.29.30">
    <property type="entry name" value="Pleckstrin-homology domain (PH domain)/Phosphotyrosine-binding domain (PTB)"/>
    <property type="match status" value="1"/>
</dbReference>
<name>A0ABP1QXU6_9HEXA</name>
<feature type="region of interest" description="Disordered" evidence="8">
    <location>
        <begin position="132"/>
        <end position="229"/>
    </location>
</feature>
<evidence type="ECO:0000256" key="4">
    <source>
        <dbReference type="ARBA" id="ARBA00015653"/>
    </source>
</evidence>
<comment type="caution">
    <text evidence="9">The sequence shown here is derived from an EMBL/GenBank/DDBJ whole genome shotgun (WGS) entry which is preliminary data.</text>
</comment>
<comment type="subcellular location">
    <subcellularLocation>
        <location evidence="2">Cytoplasm</location>
    </subcellularLocation>
    <subcellularLocation>
        <location evidence="1">Nucleus</location>
    </subcellularLocation>
</comment>
<dbReference type="InterPro" id="IPR039924">
    <property type="entry name" value="ICln/Lot5/Saf5"/>
</dbReference>
<proteinExistence type="inferred from homology"/>
<keyword evidence="5" id="KW-0963">Cytoplasm</keyword>
<sequence length="229" mass="25519">MVLIKPFPVPTEGIKLQLAGIEAFVDNEVHGKGNLFVTEANIAWVRSDSGDGFKIAYKKMTLHAISRDPGVHSKACLYIMINGNTLDEDDNFEVECPPEIEDGDEEMTEIRFVPDDESVIDEMYKAVQDCSLLHPDPSSDLSNEEEDPDEMFEGFPAGHAADNPQDEMGEEEEDIDEEEDEEAERLEQFMRMQLHFGNSSNGGNENGNDNGDGSPRLSFVPEPGQFDDN</sequence>
<feature type="compositionally biased region" description="Low complexity" evidence="8">
    <location>
        <begin position="132"/>
        <end position="141"/>
    </location>
</feature>
<gene>
    <name evidence="9" type="ORF">ODALV1_LOCUS16310</name>
</gene>
<dbReference type="PANTHER" id="PTHR21399:SF0">
    <property type="entry name" value="METHYLOSOME SUBUNIT PICLN"/>
    <property type="match status" value="1"/>
</dbReference>
<feature type="compositionally biased region" description="Acidic residues" evidence="8">
    <location>
        <begin position="142"/>
        <end position="152"/>
    </location>
</feature>
<feature type="compositionally biased region" description="Acidic residues" evidence="8">
    <location>
        <begin position="164"/>
        <end position="184"/>
    </location>
</feature>
<dbReference type="InterPro" id="IPR003521">
    <property type="entry name" value="ICln"/>
</dbReference>
<evidence type="ECO:0000256" key="6">
    <source>
        <dbReference type="ARBA" id="ARBA00023242"/>
    </source>
</evidence>
<reference evidence="9 10" key="1">
    <citation type="submission" date="2024-08" db="EMBL/GenBank/DDBJ databases">
        <authorList>
            <person name="Cucini C."/>
            <person name="Frati F."/>
        </authorList>
    </citation>
    <scope>NUCLEOTIDE SEQUENCE [LARGE SCALE GENOMIC DNA]</scope>
</reference>
<evidence type="ECO:0000256" key="1">
    <source>
        <dbReference type="ARBA" id="ARBA00004123"/>
    </source>
</evidence>
<keyword evidence="10" id="KW-1185">Reference proteome</keyword>
<keyword evidence="6" id="KW-0539">Nucleus</keyword>
<evidence type="ECO:0000313" key="9">
    <source>
        <dbReference type="EMBL" id="CAL8114096.1"/>
    </source>
</evidence>
<evidence type="ECO:0000256" key="2">
    <source>
        <dbReference type="ARBA" id="ARBA00004496"/>
    </source>
</evidence>
<dbReference type="Pfam" id="PF03517">
    <property type="entry name" value="Voldacs"/>
    <property type="match status" value="1"/>
</dbReference>
<protein>
    <recommendedName>
        <fullName evidence="4">Methylosome subunit pICln</fullName>
    </recommendedName>
</protein>
<evidence type="ECO:0000256" key="7">
    <source>
        <dbReference type="ARBA" id="ARBA00045890"/>
    </source>
</evidence>
<comment type="function">
    <text evidence="7">Involved in both the assembly of spliceosomal snRNPs and the methylation of Sm proteins. Chaperone that regulates the assembly of spliceosomal U1, U2, U4 and U5 small nuclear ribonucleoproteins (snRNPs), the building blocks of the spliceosome, and thereby plays an important role in the splicing of cellular pre-mRNAs. Most spliceosomal snRNPs contain a common set of Sm proteins SNRPB, SNRPD1, SNRPD2, SNRPD3, SNRPE, SNRPF and SNRPG that assemble in a heptameric protein ring on the Sm site of the small nuclear RNA to form the core snRNP (Sm core). In the cytosol, the Sm proteins SNRPD1, SNRPD2, SNRPE, SNRPF and SNRPG are trapped in an inactive 6S pICln-Sm complex by the chaperone CLNS1A that controls the assembly of the core snRNP. Dissociation by the SMN complex of CLNS1A from the trapped Sm proteins and their transfer to an SMN-Sm complex triggers the assembly of core snRNPs and their transport to the nucleus.</text>
</comment>
<dbReference type="InterPro" id="IPR011993">
    <property type="entry name" value="PH-like_dom_sf"/>
</dbReference>
<accession>A0ABP1QXU6</accession>
<evidence type="ECO:0000256" key="3">
    <source>
        <dbReference type="ARBA" id="ARBA00007054"/>
    </source>
</evidence>
<dbReference type="Proteomes" id="UP001642540">
    <property type="component" value="Unassembled WGS sequence"/>
</dbReference>
<dbReference type="PRINTS" id="PR01348">
    <property type="entry name" value="ICLNCHANNEL"/>
</dbReference>
<dbReference type="EMBL" id="CAXLJM020000049">
    <property type="protein sequence ID" value="CAL8114096.1"/>
    <property type="molecule type" value="Genomic_DNA"/>
</dbReference>
<evidence type="ECO:0000256" key="5">
    <source>
        <dbReference type="ARBA" id="ARBA00022490"/>
    </source>
</evidence>
<evidence type="ECO:0000256" key="8">
    <source>
        <dbReference type="SAM" id="MobiDB-lite"/>
    </source>
</evidence>
<feature type="compositionally biased region" description="Low complexity" evidence="8">
    <location>
        <begin position="197"/>
        <end position="214"/>
    </location>
</feature>
<dbReference type="PANTHER" id="PTHR21399">
    <property type="entry name" value="CHLORIDE CONDUCTANCE REGULATORY PROTEIN ICLN"/>
    <property type="match status" value="1"/>
</dbReference>
<organism evidence="9 10">
    <name type="scientific">Orchesella dallaii</name>
    <dbReference type="NCBI Taxonomy" id="48710"/>
    <lineage>
        <taxon>Eukaryota</taxon>
        <taxon>Metazoa</taxon>
        <taxon>Ecdysozoa</taxon>
        <taxon>Arthropoda</taxon>
        <taxon>Hexapoda</taxon>
        <taxon>Collembola</taxon>
        <taxon>Entomobryomorpha</taxon>
        <taxon>Entomobryoidea</taxon>
        <taxon>Orchesellidae</taxon>
        <taxon>Orchesellinae</taxon>
        <taxon>Orchesella</taxon>
    </lineage>
</organism>